<dbReference type="NCBIfam" id="NF041045">
    <property type="entry name" value="RsbA_anti_sig"/>
    <property type="match status" value="1"/>
</dbReference>
<dbReference type="AlphaFoldDB" id="A0A1C5K798"/>
<dbReference type="InterPro" id="IPR050267">
    <property type="entry name" value="Anti-sigma-factor_SerPK"/>
</dbReference>
<accession>A0A1C5K798</accession>
<protein>
    <submittedName>
        <fullName evidence="4">Anti-sigma regulatory factor (Ser/Thr protein kinase)</fullName>
    </submittedName>
</protein>
<keyword evidence="4" id="KW-0418">Kinase</keyword>
<keyword evidence="1" id="KW-0723">Serine/threonine-protein kinase</keyword>
<feature type="domain" description="MEDS" evidence="3">
    <location>
        <begin position="14"/>
        <end position="157"/>
    </location>
</feature>
<evidence type="ECO:0000259" key="3">
    <source>
        <dbReference type="Pfam" id="PF14417"/>
    </source>
</evidence>
<dbReference type="SUPFAM" id="SSF55874">
    <property type="entry name" value="ATPase domain of HSP90 chaperone/DNA topoisomerase II/histidine kinase"/>
    <property type="match status" value="1"/>
</dbReference>
<dbReference type="Pfam" id="PF14417">
    <property type="entry name" value="MEDS"/>
    <property type="match status" value="1"/>
</dbReference>
<organism evidence="4 5">
    <name type="scientific">Micromonospora humi</name>
    <dbReference type="NCBI Taxonomy" id="745366"/>
    <lineage>
        <taxon>Bacteria</taxon>
        <taxon>Bacillati</taxon>
        <taxon>Actinomycetota</taxon>
        <taxon>Actinomycetes</taxon>
        <taxon>Micromonosporales</taxon>
        <taxon>Micromonosporaceae</taxon>
        <taxon>Micromonospora</taxon>
    </lineage>
</organism>
<dbReference type="GO" id="GO:0004674">
    <property type="term" value="F:protein serine/threonine kinase activity"/>
    <property type="evidence" value="ECO:0007669"/>
    <property type="project" value="UniProtKB-KW"/>
</dbReference>
<reference evidence="5" key="1">
    <citation type="submission" date="2016-06" db="EMBL/GenBank/DDBJ databases">
        <authorList>
            <person name="Varghese N."/>
            <person name="Submissions Spin"/>
        </authorList>
    </citation>
    <scope>NUCLEOTIDE SEQUENCE [LARGE SCALE GENOMIC DNA]</scope>
    <source>
        <strain evidence="5">DSM 45647</strain>
    </source>
</reference>
<dbReference type="InterPro" id="IPR036890">
    <property type="entry name" value="HATPase_C_sf"/>
</dbReference>
<keyword evidence="4" id="KW-0808">Transferase</keyword>
<dbReference type="PANTHER" id="PTHR35526">
    <property type="entry name" value="ANTI-SIGMA-F FACTOR RSBW-RELATED"/>
    <property type="match status" value="1"/>
</dbReference>
<dbReference type="PANTHER" id="PTHR35526:SF3">
    <property type="entry name" value="ANTI-SIGMA-F FACTOR RSBW"/>
    <property type="match status" value="1"/>
</dbReference>
<evidence type="ECO:0000313" key="4">
    <source>
        <dbReference type="EMBL" id="SCG78491.1"/>
    </source>
</evidence>
<dbReference type="InterPro" id="IPR003594">
    <property type="entry name" value="HATPase_dom"/>
</dbReference>
<proteinExistence type="predicted"/>
<dbReference type="Proteomes" id="UP000199360">
    <property type="component" value="Unassembled WGS sequence"/>
</dbReference>
<dbReference type="InterPro" id="IPR025847">
    <property type="entry name" value="MEDS_domain"/>
</dbReference>
<dbReference type="Pfam" id="PF13581">
    <property type="entry name" value="HATPase_c_2"/>
    <property type="match status" value="1"/>
</dbReference>
<sequence length="320" mass="34273">MRTGAAAGHVGYFHEAILYDSDDHLLAVVLPFLLGGVEAGEPTVVGLGGRGAEVVRRALPTGAEVTFLSGADVYSRPTAAIRAYREMLTGHVAAGATQIRIVGELPPVVFGATWDWWARYESAINHAYDDFPLWSMCAYDRRVTPPHVLTDVTRTHPRIARPDGSHEPTGVYTDPASYLAECRPAPLDPLQHTAPVVELVDPTPARAREAVRAADAGLLPPDGVDDLVMAVSEVVCNALRHGTPPVRMRLWCASDRIVVAVHDRGPGPKDPYAGLLPAGDGTEGGLGLWISHQSCDHVTHHRDADGFTIRLTAGNAHVPV</sequence>
<dbReference type="OrthoDB" id="4088450at2"/>
<dbReference type="InterPro" id="IPR047718">
    <property type="entry name" value="RsbA-like_anti_sig"/>
</dbReference>
<dbReference type="CDD" id="cd16936">
    <property type="entry name" value="HATPase_RsbW-like"/>
    <property type="match status" value="1"/>
</dbReference>
<evidence type="ECO:0000256" key="1">
    <source>
        <dbReference type="ARBA" id="ARBA00022527"/>
    </source>
</evidence>
<evidence type="ECO:0000259" key="2">
    <source>
        <dbReference type="Pfam" id="PF13581"/>
    </source>
</evidence>
<keyword evidence="5" id="KW-1185">Reference proteome</keyword>
<dbReference type="STRING" id="745366.GA0070213_12144"/>
<evidence type="ECO:0000313" key="5">
    <source>
        <dbReference type="Proteomes" id="UP000199360"/>
    </source>
</evidence>
<dbReference type="RefSeq" id="WP_091071490.1">
    <property type="nucleotide sequence ID" value="NZ_FMDM01000021.1"/>
</dbReference>
<name>A0A1C5K798_9ACTN</name>
<dbReference type="EMBL" id="FMDM01000021">
    <property type="protein sequence ID" value="SCG78491.1"/>
    <property type="molecule type" value="Genomic_DNA"/>
</dbReference>
<gene>
    <name evidence="4" type="ORF">GA0070213_12144</name>
</gene>
<dbReference type="Gene3D" id="3.30.565.10">
    <property type="entry name" value="Histidine kinase-like ATPase, C-terminal domain"/>
    <property type="match status" value="1"/>
</dbReference>
<feature type="domain" description="Histidine kinase/HSP90-like ATPase" evidence="2">
    <location>
        <begin position="207"/>
        <end position="312"/>
    </location>
</feature>